<dbReference type="EMBL" id="BAAAUV010000007">
    <property type="protein sequence ID" value="GAA3214186.1"/>
    <property type="molecule type" value="Genomic_DNA"/>
</dbReference>
<dbReference type="InterPro" id="IPR049817">
    <property type="entry name" value="Encap_f2b"/>
</dbReference>
<evidence type="ECO:0000313" key="3">
    <source>
        <dbReference type="Proteomes" id="UP001501237"/>
    </source>
</evidence>
<reference evidence="3" key="1">
    <citation type="journal article" date="2019" name="Int. J. Syst. Evol. Microbiol.">
        <title>The Global Catalogue of Microorganisms (GCM) 10K type strain sequencing project: providing services to taxonomists for standard genome sequencing and annotation.</title>
        <authorList>
            <consortium name="The Broad Institute Genomics Platform"/>
            <consortium name="The Broad Institute Genome Sequencing Center for Infectious Disease"/>
            <person name="Wu L."/>
            <person name="Ma J."/>
        </authorList>
    </citation>
    <scope>NUCLEOTIDE SEQUENCE [LARGE SCALE GENOMIC DNA]</scope>
    <source>
        <strain evidence="3">JCM 9377</strain>
    </source>
</reference>
<dbReference type="SMART" id="SM00100">
    <property type="entry name" value="cNMP"/>
    <property type="match status" value="1"/>
</dbReference>
<feature type="domain" description="Cyclic nucleotide-binding" evidence="1">
    <location>
        <begin position="86"/>
        <end position="190"/>
    </location>
</feature>
<dbReference type="SUPFAM" id="SSF51206">
    <property type="entry name" value="cAMP-binding domain-like"/>
    <property type="match status" value="1"/>
</dbReference>
<organism evidence="2 3">
    <name type="scientific">Actinocorallia longicatena</name>
    <dbReference type="NCBI Taxonomy" id="111803"/>
    <lineage>
        <taxon>Bacteria</taxon>
        <taxon>Bacillati</taxon>
        <taxon>Actinomycetota</taxon>
        <taxon>Actinomycetes</taxon>
        <taxon>Streptosporangiales</taxon>
        <taxon>Thermomonosporaceae</taxon>
        <taxon>Actinocorallia</taxon>
    </lineage>
</organism>
<dbReference type="InterPro" id="IPR018490">
    <property type="entry name" value="cNMP-bd_dom_sf"/>
</dbReference>
<dbReference type="NCBIfam" id="NF041163">
    <property type="entry name" value="encap_f2b"/>
    <property type="match status" value="1"/>
</dbReference>
<dbReference type="Pfam" id="PF00027">
    <property type="entry name" value="cNMP_binding"/>
    <property type="match status" value="1"/>
</dbReference>
<evidence type="ECO:0000259" key="1">
    <source>
        <dbReference type="PROSITE" id="PS50042"/>
    </source>
</evidence>
<dbReference type="Proteomes" id="UP001501237">
    <property type="component" value="Unassembled WGS sequence"/>
</dbReference>
<gene>
    <name evidence="2" type="ORF">GCM10010468_34810</name>
</gene>
<name>A0ABP6Q9S7_9ACTN</name>
<dbReference type="Pfam" id="PF19307">
    <property type="entry name" value="SrpI-like"/>
    <property type="match status" value="1"/>
</dbReference>
<dbReference type="InterPro" id="IPR014710">
    <property type="entry name" value="RmlC-like_jellyroll"/>
</dbReference>
<sequence>MTRIAAEAAEPLSLSTAGARNLATTTKTRPQMQALSSRWLLRKLPWVEVRGGTYRVNRRRTPLPSKGRITFDGAGIVPASLGGLPALHGAERAALTALASRFVRREVGPGEVVAEAGAPITGILVLGSGRFDRLGAGRFGSVAQLGVLTGGDHLGGEILSGGEPVWAETVRAATSATVLTLPRDALRQIVDADPGLRAALDGHRARAAQAVNRKGEAAIDVLAGHEGEPEIPQTFADYELVPHEYELSVAQTVLNLHTRVTDLFNGPMSQFDEQVRLVVEELRERQEWELVNNPGFGLLHVAEPAQRISTWSGPPTPDDMDDLLTMRRGTKLFLAHPKAIAAFFRECTRRGVYPQLINENGKELLAWRGVPIYPCGKIPTSGEYTSSIIAMRTGEDVSGVVGLHQTGIPDEIEPSTNLRFMGVTEQAVARYLISAYYSAAVLVPDAIGILENVDIAAPRT</sequence>
<protein>
    <submittedName>
        <fullName evidence="2">Family 2B encapsulin nanocompartment shell protein</fullName>
    </submittedName>
</protein>
<comment type="caution">
    <text evidence="2">The sequence shown here is derived from an EMBL/GenBank/DDBJ whole genome shotgun (WGS) entry which is preliminary data.</text>
</comment>
<keyword evidence="3" id="KW-1185">Reference proteome</keyword>
<dbReference type="CDD" id="cd00038">
    <property type="entry name" value="CAP_ED"/>
    <property type="match status" value="1"/>
</dbReference>
<dbReference type="RefSeq" id="WP_344829222.1">
    <property type="nucleotide sequence ID" value="NZ_BAAAUV010000007.1"/>
</dbReference>
<evidence type="ECO:0000313" key="2">
    <source>
        <dbReference type="EMBL" id="GAA3214186.1"/>
    </source>
</evidence>
<dbReference type="PROSITE" id="PS50042">
    <property type="entry name" value="CNMP_BINDING_3"/>
    <property type="match status" value="1"/>
</dbReference>
<accession>A0ABP6Q9S7</accession>
<dbReference type="InterPro" id="IPR045641">
    <property type="entry name" value="SrpI-like"/>
</dbReference>
<proteinExistence type="predicted"/>
<dbReference type="InterPro" id="IPR000595">
    <property type="entry name" value="cNMP-bd_dom"/>
</dbReference>
<dbReference type="Gene3D" id="2.60.120.10">
    <property type="entry name" value="Jelly Rolls"/>
    <property type="match status" value="1"/>
</dbReference>